<dbReference type="Gene3D" id="3.90.226.10">
    <property type="entry name" value="2-enoyl-CoA Hydratase, Chain A, domain 1"/>
    <property type="match status" value="1"/>
</dbReference>
<dbReference type="PANTHER" id="PTHR11941">
    <property type="entry name" value="ENOYL-COA HYDRATASE-RELATED"/>
    <property type="match status" value="1"/>
</dbReference>
<dbReference type="PANTHER" id="PTHR11941:SF54">
    <property type="entry name" value="ENOYL-COA HYDRATASE, MITOCHONDRIAL"/>
    <property type="match status" value="1"/>
</dbReference>
<dbReference type="Pfam" id="PF00378">
    <property type="entry name" value="ECH_1"/>
    <property type="match status" value="1"/>
</dbReference>
<dbReference type="InterPro" id="IPR029045">
    <property type="entry name" value="ClpP/crotonase-like_dom_sf"/>
</dbReference>
<keyword evidence="2" id="KW-1185">Reference proteome</keyword>
<dbReference type="GO" id="GO:0003824">
    <property type="term" value="F:catalytic activity"/>
    <property type="evidence" value="ECO:0007669"/>
    <property type="project" value="UniProtKB-ARBA"/>
</dbReference>
<name>A0A840F242_9ACTN</name>
<dbReference type="AlphaFoldDB" id="A0A840F242"/>
<protein>
    <submittedName>
        <fullName evidence="1">Enoyl-CoA hydratase/carnithine racemase</fullName>
    </submittedName>
</protein>
<evidence type="ECO:0000313" key="2">
    <source>
        <dbReference type="Proteomes" id="UP000551501"/>
    </source>
</evidence>
<gene>
    <name evidence="1" type="ORF">BKA16_000189</name>
</gene>
<evidence type="ECO:0000313" key="1">
    <source>
        <dbReference type="EMBL" id="MBB4133637.1"/>
    </source>
</evidence>
<comment type="caution">
    <text evidence="1">The sequence shown here is derived from an EMBL/GenBank/DDBJ whole genome shotgun (WGS) entry which is preliminary data.</text>
</comment>
<dbReference type="GO" id="GO:0006635">
    <property type="term" value="P:fatty acid beta-oxidation"/>
    <property type="evidence" value="ECO:0007669"/>
    <property type="project" value="TreeGrafter"/>
</dbReference>
<dbReference type="SUPFAM" id="SSF52096">
    <property type="entry name" value="ClpP/crotonase"/>
    <property type="match status" value="1"/>
</dbReference>
<dbReference type="InterPro" id="IPR001753">
    <property type="entry name" value="Enoyl-CoA_hydra/iso"/>
</dbReference>
<dbReference type="RefSeq" id="WP_183368809.1">
    <property type="nucleotide sequence ID" value="NZ_BAABHL010000113.1"/>
</dbReference>
<dbReference type="EMBL" id="JACIFP010000001">
    <property type="protein sequence ID" value="MBB4133637.1"/>
    <property type="molecule type" value="Genomic_DNA"/>
</dbReference>
<dbReference type="Proteomes" id="UP000551501">
    <property type="component" value="Unassembled WGS sequence"/>
</dbReference>
<reference evidence="1 2" key="1">
    <citation type="submission" date="2020-08" db="EMBL/GenBank/DDBJ databases">
        <title>Sequencing the genomes of 1000 actinobacteria strains.</title>
        <authorList>
            <person name="Klenk H.-P."/>
        </authorList>
    </citation>
    <scope>NUCLEOTIDE SEQUENCE [LARGE SCALE GENOMIC DNA]</scope>
    <source>
        <strain evidence="1 2">DSM 45298</strain>
    </source>
</reference>
<organism evidence="1 2">
    <name type="scientific">Gordonia humi</name>
    <dbReference type="NCBI Taxonomy" id="686429"/>
    <lineage>
        <taxon>Bacteria</taxon>
        <taxon>Bacillati</taxon>
        <taxon>Actinomycetota</taxon>
        <taxon>Actinomycetes</taxon>
        <taxon>Mycobacteriales</taxon>
        <taxon>Gordoniaceae</taxon>
        <taxon>Gordonia</taxon>
    </lineage>
</organism>
<proteinExistence type="predicted"/>
<sequence>MIADPVSEPTVVDLDRCDEPPSPFDFYGPPVIGIATAAPAPGTAAHTWADRATVSITESPTDDVRIVHVDSIDMALADIRATIVANPIAAAVCDDVLRANSPGTDTRQGLTTESLGYSTLQAGPEFARWLAEQKPRTLHEQDDAVVLDRTGDTLTITFNRPDRHNAFSNALRAGLIDGLHAAIADPTITDIVFTGNGRSFCSGGDLREFGLFDDPSASHLARTRYSPAILLDAVRERLGTRLRADVHGAVLGSGLEMASYCGRVVARPDAVFGLPELGLGLIPGAGGTVSVPRRIGRWRTAYLAASNRQIDADTALAWGLVDEITSSDAAR</sequence>
<accession>A0A840F242</accession>
<dbReference type="CDD" id="cd06558">
    <property type="entry name" value="crotonase-like"/>
    <property type="match status" value="1"/>
</dbReference>